<evidence type="ECO:0000313" key="2">
    <source>
        <dbReference type="Proteomes" id="UP000239724"/>
    </source>
</evidence>
<reference evidence="1 2" key="1">
    <citation type="journal article" date="2018" name="Arch. Microbiol.">
        <title>New insights into the metabolic potential of the phototrophic purple bacterium Rhodopila globiformis DSM 161(T) from its draft genome sequence and evidence for a vanadium-dependent nitrogenase.</title>
        <authorList>
            <person name="Imhoff J.F."/>
            <person name="Rahn T."/>
            <person name="Kunzel S."/>
            <person name="Neulinger S.C."/>
        </authorList>
    </citation>
    <scope>NUCLEOTIDE SEQUENCE [LARGE SCALE GENOMIC DNA]</scope>
    <source>
        <strain evidence="1 2">DSM 161</strain>
    </source>
</reference>
<organism evidence="1 2">
    <name type="scientific">Rhodopila globiformis</name>
    <name type="common">Rhodopseudomonas globiformis</name>
    <dbReference type="NCBI Taxonomy" id="1071"/>
    <lineage>
        <taxon>Bacteria</taxon>
        <taxon>Pseudomonadati</taxon>
        <taxon>Pseudomonadota</taxon>
        <taxon>Alphaproteobacteria</taxon>
        <taxon>Acetobacterales</taxon>
        <taxon>Acetobacteraceae</taxon>
        <taxon>Rhodopila</taxon>
    </lineage>
</organism>
<dbReference type="AlphaFoldDB" id="A0A2S6NDG0"/>
<dbReference type="EMBL" id="NHRY01000164">
    <property type="protein sequence ID" value="PPQ32649.1"/>
    <property type="molecule type" value="Genomic_DNA"/>
</dbReference>
<keyword evidence="2" id="KW-1185">Reference proteome</keyword>
<dbReference type="RefSeq" id="WP_104519751.1">
    <property type="nucleotide sequence ID" value="NZ_NHRY01000164.1"/>
</dbReference>
<comment type="caution">
    <text evidence="1">The sequence shown here is derived from an EMBL/GenBank/DDBJ whole genome shotgun (WGS) entry which is preliminary data.</text>
</comment>
<proteinExistence type="predicted"/>
<dbReference type="Proteomes" id="UP000239724">
    <property type="component" value="Unassembled WGS sequence"/>
</dbReference>
<protein>
    <submittedName>
        <fullName evidence="1">Uncharacterized protein</fullName>
    </submittedName>
</protein>
<evidence type="ECO:0000313" key="1">
    <source>
        <dbReference type="EMBL" id="PPQ32649.1"/>
    </source>
</evidence>
<sequence>MIAPVFHLNPMGRLANLMIQYMVALKFRHFVPECRIAGIRIPEWGIHHPSIDPPGPVAMETREQRIDLPALADRMKSGAISGVQWSGFGQRMENFLPREVYAGIFRSPFGRAMGFGAEYLVCPIRAEDILDGHNRNYTLTPVEFYRDIAEMTGLMPVFIGQTAPNLYTNRIRAAFPGAIYREPQSDPLVDFETIRQSHNVVVPVSTYAWLATWLSSEVRNAYMAVNGLLSPMQYPEVDLIPFGDERFRLFLFPINYAVELEQHAALHRRIAPYWRLVPHELLRRQMMEAPRFPRTVNCMLSCFDEAFYLSENQDVGAVAMRYGREIGRVHYIHHGFTERRSPLRFDPFWYANTYPLAGYEVAQGDYADFAHHYAAVGRARGYLPHAP</sequence>
<gene>
    <name evidence="1" type="ORF">CCS01_15540</name>
</gene>
<name>A0A2S6NDG0_RHOGL</name>
<dbReference type="OrthoDB" id="456767at2"/>
<accession>A0A2S6NDG0</accession>